<feature type="compositionally biased region" description="Polar residues" evidence="5">
    <location>
        <begin position="238"/>
        <end position="256"/>
    </location>
</feature>
<dbReference type="InterPro" id="IPR042525">
    <property type="entry name" value="Rad52_Rad59_Rad22_sf"/>
</dbReference>
<keyword evidence="3" id="KW-0233">DNA recombination</keyword>
<dbReference type="GO" id="GO:0003697">
    <property type="term" value="F:single-stranded DNA binding"/>
    <property type="evidence" value="ECO:0007669"/>
    <property type="project" value="UniProtKB-ARBA"/>
</dbReference>
<feature type="compositionally biased region" description="Polar residues" evidence="5">
    <location>
        <begin position="305"/>
        <end position="314"/>
    </location>
</feature>
<keyword evidence="7" id="KW-1185">Reference proteome</keyword>
<feature type="compositionally biased region" description="Polar residues" evidence="5">
    <location>
        <begin position="487"/>
        <end position="497"/>
    </location>
</feature>
<evidence type="ECO:0000256" key="3">
    <source>
        <dbReference type="ARBA" id="ARBA00023172"/>
    </source>
</evidence>
<evidence type="ECO:0000313" key="6">
    <source>
        <dbReference type="EMBL" id="KAH8103106.1"/>
    </source>
</evidence>
<dbReference type="InterPro" id="IPR004585">
    <property type="entry name" value="DNA_recomb/repair_Rad52"/>
</dbReference>
<dbReference type="SUPFAM" id="SSF54768">
    <property type="entry name" value="dsRNA-binding domain-like"/>
    <property type="match status" value="1"/>
</dbReference>
<comment type="caution">
    <text evidence="6">The sequence shown here is derived from an EMBL/GenBank/DDBJ whole genome shotgun (WGS) entry which is preliminary data.</text>
</comment>
<dbReference type="InterPro" id="IPR041247">
    <property type="entry name" value="Rad52_fam"/>
</dbReference>
<protein>
    <submittedName>
        <fullName evidence="6">RAD52 DNA repair protein</fullName>
    </submittedName>
</protein>
<feature type="compositionally biased region" description="Acidic residues" evidence="5">
    <location>
        <begin position="368"/>
        <end position="381"/>
    </location>
</feature>
<feature type="compositionally biased region" description="Low complexity" evidence="5">
    <location>
        <begin position="439"/>
        <end position="449"/>
    </location>
</feature>
<sequence>MAGSFSGHLVDSFLAAQTPRGPFGQHSPPVSTHGPLAFAPNMHGTFTQQSNASFLSDSTFMNLSEDTAKKIATLQAKLDRKLGPEFISQRPGPGGGMKLTYAEGWKIINLANEVFGFNGWSSSVVNLTTDFVDFSEETKRYNVGVTAIVRVTLRDGVFHEDIGYGMLENAKSKGAALDKCKKEAVTDGVKRSLRNFGNLLGNCLYDKSYTQEVVKIKVPPPKFNKDELYRRPEFDPNHASSSAVKQEHNPSSTTAIVQKPVSAVPPHMRPVTGPAAMSTPIKSEPVAGPSRHTTPANHPARPNIGLNTPIQTPQLPAPQNRPAQQQDNHPPRNQAASLAPAPAADQSRRVSFAPPPAKPPQAASARADDDDSFMMNSEDDAFFAGIDLGDGTLDEGLGGPIHFEEGTGEAEGDGEEFQAPSPIPEVQLPNQPVQPQPPQRLQQPQRPQQITMSRPPQPQVQPPRRHHTTASSTIASHTEHTDVAPKQETTSQRSTPSMGGFHFPPGVNPQAGKIPGAGGSANNLGARIGTSSSSSTSSVNVGVKRSADTMQGQRRPMQGMGLSHYTNTTTVSSSSSTASSASGWTTARREPLSTIHHDGAAEGGDAKRVRR</sequence>
<dbReference type="AlphaFoldDB" id="A0A8K0UU25"/>
<feature type="compositionally biased region" description="Low complexity" evidence="5">
    <location>
        <begin position="563"/>
        <end position="586"/>
    </location>
</feature>
<dbReference type="FunFam" id="3.30.390.80:FF:000001">
    <property type="entry name" value="DNA repair protein RAD52 homolog"/>
    <property type="match status" value="1"/>
</dbReference>
<comment type="similarity">
    <text evidence="1">Belongs to the RAD52 family.</text>
</comment>
<dbReference type="GO" id="GO:0006312">
    <property type="term" value="P:mitotic recombination"/>
    <property type="evidence" value="ECO:0007669"/>
    <property type="project" value="TreeGrafter"/>
</dbReference>
<accession>A0A8K0UU25</accession>
<dbReference type="PANTHER" id="PTHR12132">
    <property type="entry name" value="DNA REPAIR AND RECOMBINATION PROTEIN RAD52, RAD59"/>
    <property type="match status" value="1"/>
</dbReference>
<dbReference type="GO" id="GO:0005634">
    <property type="term" value="C:nucleus"/>
    <property type="evidence" value="ECO:0007669"/>
    <property type="project" value="InterPro"/>
</dbReference>
<dbReference type="Proteomes" id="UP000813824">
    <property type="component" value="Unassembled WGS sequence"/>
</dbReference>
<dbReference type="Gene3D" id="3.30.390.80">
    <property type="entry name" value="DNA repair protein Rad52/59/22"/>
    <property type="match status" value="1"/>
</dbReference>
<dbReference type="GO" id="GO:0045002">
    <property type="term" value="P:double-strand break repair via single-strand annealing"/>
    <property type="evidence" value="ECO:0007669"/>
    <property type="project" value="InterPro"/>
</dbReference>
<evidence type="ECO:0000256" key="4">
    <source>
        <dbReference type="ARBA" id="ARBA00023204"/>
    </source>
</evidence>
<feature type="compositionally biased region" description="Low complexity" evidence="5">
    <location>
        <begin position="335"/>
        <end position="344"/>
    </location>
</feature>
<feature type="region of interest" description="Disordered" evidence="5">
    <location>
        <begin position="222"/>
        <end position="611"/>
    </location>
</feature>
<dbReference type="PANTHER" id="PTHR12132:SF1">
    <property type="entry name" value="DNA REPAIR PROTEIN RAD52 HOMOLOG"/>
    <property type="match status" value="1"/>
</dbReference>
<evidence type="ECO:0000256" key="1">
    <source>
        <dbReference type="ARBA" id="ARBA00006638"/>
    </source>
</evidence>
<dbReference type="OrthoDB" id="206565at2759"/>
<feature type="compositionally biased region" description="Basic and acidic residues" evidence="5">
    <location>
        <begin position="223"/>
        <end position="236"/>
    </location>
</feature>
<dbReference type="GO" id="GO:0000730">
    <property type="term" value="P:DNA recombinase assembly"/>
    <property type="evidence" value="ECO:0007669"/>
    <property type="project" value="InterPro"/>
</dbReference>
<gene>
    <name evidence="6" type="ORF">BXZ70DRAFT_772532</name>
</gene>
<evidence type="ECO:0000256" key="2">
    <source>
        <dbReference type="ARBA" id="ARBA00022763"/>
    </source>
</evidence>
<name>A0A8K0UU25_9AGAR</name>
<organism evidence="6 7">
    <name type="scientific">Cristinia sonorae</name>
    <dbReference type="NCBI Taxonomy" id="1940300"/>
    <lineage>
        <taxon>Eukaryota</taxon>
        <taxon>Fungi</taxon>
        <taxon>Dikarya</taxon>
        <taxon>Basidiomycota</taxon>
        <taxon>Agaricomycotina</taxon>
        <taxon>Agaricomycetes</taxon>
        <taxon>Agaricomycetidae</taxon>
        <taxon>Agaricales</taxon>
        <taxon>Pleurotineae</taxon>
        <taxon>Stephanosporaceae</taxon>
        <taxon>Cristinia</taxon>
    </lineage>
</organism>
<feature type="compositionally biased region" description="Basic and acidic residues" evidence="5">
    <location>
        <begin position="587"/>
        <end position="611"/>
    </location>
</feature>
<evidence type="ECO:0000313" key="7">
    <source>
        <dbReference type="Proteomes" id="UP000813824"/>
    </source>
</evidence>
<dbReference type="InterPro" id="IPR007232">
    <property type="entry name" value="Rad52_Rad59_Rad22"/>
</dbReference>
<evidence type="ECO:0000256" key="5">
    <source>
        <dbReference type="SAM" id="MobiDB-lite"/>
    </source>
</evidence>
<dbReference type="NCBIfam" id="TIGR00607">
    <property type="entry name" value="rad52"/>
    <property type="match status" value="1"/>
</dbReference>
<feature type="compositionally biased region" description="Low complexity" evidence="5">
    <location>
        <begin position="385"/>
        <end position="395"/>
    </location>
</feature>
<keyword evidence="4" id="KW-0234">DNA repair</keyword>
<dbReference type="EMBL" id="JAEVFJ010000008">
    <property type="protein sequence ID" value="KAH8103106.1"/>
    <property type="molecule type" value="Genomic_DNA"/>
</dbReference>
<feature type="compositionally biased region" description="Acidic residues" evidence="5">
    <location>
        <begin position="406"/>
        <end position="416"/>
    </location>
</feature>
<dbReference type="Pfam" id="PF04098">
    <property type="entry name" value="Rad52_Rad22"/>
    <property type="match status" value="1"/>
</dbReference>
<keyword evidence="2" id="KW-0227">DNA damage</keyword>
<reference evidence="6" key="1">
    <citation type="journal article" date="2021" name="New Phytol.">
        <title>Evolutionary innovations through gain and loss of genes in the ectomycorrhizal Boletales.</title>
        <authorList>
            <person name="Wu G."/>
            <person name="Miyauchi S."/>
            <person name="Morin E."/>
            <person name="Kuo A."/>
            <person name="Drula E."/>
            <person name="Varga T."/>
            <person name="Kohler A."/>
            <person name="Feng B."/>
            <person name="Cao Y."/>
            <person name="Lipzen A."/>
            <person name="Daum C."/>
            <person name="Hundley H."/>
            <person name="Pangilinan J."/>
            <person name="Johnson J."/>
            <person name="Barry K."/>
            <person name="LaButti K."/>
            <person name="Ng V."/>
            <person name="Ahrendt S."/>
            <person name="Min B."/>
            <person name="Choi I.G."/>
            <person name="Park H."/>
            <person name="Plett J.M."/>
            <person name="Magnuson J."/>
            <person name="Spatafora J.W."/>
            <person name="Nagy L.G."/>
            <person name="Henrissat B."/>
            <person name="Grigoriev I.V."/>
            <person name="Yang Z.L."/>
            <person name="Xu J."/>
            <person name="Martin F.M."/>
        </authorList>
    </citation>
    <scope>NUCLEOTIDE SEQUENCE</scope>
    <source>
        <strain evidence="6">KKN 215</strain>
    </source>
</reference>
<proteinExistence type="inferred from homology"/>